<feature type="compositionally biased region" description="Polar residues" evidence="3">
    <location>
        <begin position="121"/>
        <end position="132"/>
    </location>
</feature>
<dbReference type="PANTHER" id="PTHR12015:SF70">
    <property type="entry name" value="C-C MOTIF CHEMOKINE 25"/>
    <property type="match status" value="1"/>
</dbReference>
<dbReference type="GeneID" id="102912614"/>
<proteinExistence type="predicted"/>
<keyword evidence="2" id="KW-1015">Disulfide bond</keyword>
<sequence length="147" mass="17048">MKLWLFACLVACFVWTWMPAVHVQGAFEDCCLGHQPRIKWNILQHARHYRVQEVSGSCNLRAVIFHFRQKGKVCMNPEDKDVKKAMEILKAKNKPVDNPQKTTSGSHTERRKLNHVKSKVRNPSSTSMRNSTLGRSRMVMMTRKINN</sequence>
<name>A0A6J0E4J0_PERMB</name>
<dbReference type="RefSeq" id="XP_015863193.1">
    <property type="nucleotide sequence ID" value="XM_016007707.2"/>
</dbReference>
<evidence type="ECO:0000256" key="2">
    <source>
        <dbReference type="ARBA" id="ARBA00023157"/>
    </source>
</evidence>
<keyword evidence="4" id="KW-0732">Signal</keyword>
<keyword evidence="7" id="KW-1185">Reference proteome</keyword>
<feature type="region of interest" description="Disordered" evidence="3">
    <location>
        <begin position="91"/>
        <end position="132"/>
    </location>
</feature>
<dbReference type="GO" id="GO:0048020">
    <property type="term" value="F:CCR chemokine receptor binding"/>
    <property type="evidence" value="ECO:0007669"/>
    <property type="project" value="TreeGrafter"/>
</dbReference>
<dbReference type="GO" id="GO:0008009">
    <property type="term" value="F:chemokine activity"/>
    <property type="evidence" value="ECO:0007669"/>
    <property type="project" value="InterPro"/>
</dbReference>
<dbReference type="GO" id="GO:0030335">
    <property type="term" value="P:positive regulation of cell migration"/>
    <property type="evidence" value="ECO:0007669"/>
    <property type="project" value="TreeGrafter"/>
</dbReference>
<reference evidence="6 7" key="1">
    <citation type="submission" date="2018-10" db="EMBL/GenBank/DDBJ databases">
        <title>Improved assembly of the deer mouse Peromyscus maniculatus genome.</title>
        <authorList>
            <person name="Lassance J.-M."/>
            <person name="Hoekstra H.E."/>
        </authorList>
    </citation>
    <scope>NUCLEOTIDE SEQUENCE [LARGE SCALE GENOMIC DNA]</scope>
</reference>
<reference evidence="6" key="2">
    <citation type="submission" date="2025-08" db="UniProtKB">
        <authorList>
            <consortium name="Ensembl"/>
        </authorList>
    </citation>
    <scope>IDENTIFICATION</scope>
</reference>
<dbReference type="RefSeq" id="XP_042124166.1">
    <property type="nucleotide sequence ID" value="XM_042268232.1"/>
</dbReference>
<accession>A0A6J0E4J0</accession>
<dbReference type="CTD" id="6370"/>
<dbReference type="GO" id="GO:0070098">
    <property type="term" value="P:chemokine-mediated signaling pathway"/>
    <property type="evidence" value="ECO:0007669"/>
    <property type="project" value="TreeGrafter"/>
</dbReference>
<dbReference type="Proteomes" id="UP000694547">
    <property type="component" value="Chromosome 23"/>
</dbReference>
<dbReference type="GeneTree" id="ENSGT01010000222539"/>
<evidence type="ECO:0000256" key="3">
    <source>
        <dbReference type="SAM" id="MobiDB-lite"/>
    </source>
</evidence>
<feature type="domain" description="Chemokine interleukin-8-like" evidence="5">
    <location>
        <begin position="27"/>
        <end position="89"/>
    </location>
</feature>
<dbReference type="Ensembl" id="ENSPEMT00000030827.2">
    <property type="protein sequence ID" value="ENSPEMP00000026431.1"/>
    <property type="gene ID" value="ENSPEMG00000022546.2"/>
</dbReference>
<feature type="signal peptide" evidence="4">
    <location>
        <begin position="1"/>
        <end position="25"/>
    </location>
</feature>
<dbReference type="RefSeq" id="XP_042124165.1">
    <property type="nucleotide sequence ID" value="XM_042268231.1"/>
</dbReference>
<feature type="compositionally biased region" description="Basic residues" evidence="3">
    <location>
        <begin position="109"/>
        <end position="120"/>
    </location>
</feature>
<evidence type="ECO:0000313" key="7">
    <source>
        <dbReference type="Proteomes" id="UP000694547"/>
    </source>
</evidence>
<dbReference type="GO" id="GO:0048245">
    <property type="term" value="P:eosinophil chemotaxis"/>
    <property type="evidence" value="ECO:0007669"/>
    <property type="project" value="TreeGrafter"/>
</dbReference>
<evidence type="ECO:0000259" key="5">
    <source>
        <dbReference type="SMART" id="SM00199"/>
    </source>
</evidence>
<dbReference type="InterPro" id="IPR036048">
    <property type="entry name" value="Interleukin_8-like_sf"/>
</dbReference>
<dbReference type="GO" id="GO:0061844">
    <property type="term" value="P:antimicrobial humoral immune response mediated by antimicrobial peptide"/>
    <property type="evidence" value="ECO:0007669"/>
    <property type="project" value="TreeGrafter"/>
</dbReference>
<evidence type="ECO:0000313" key="6">
    <source>
        <dbReference type="Ensembl" id="ENSPEMP00000026431.1"/>
    </source>
</evidence>
<dbReference type="PANTHER" id="PTHR12015">
    <property type="entry name" value="SMALL INDUCIBLE CYTOKINE A"/>
    <property type="match status" value="1"/>
</dbReference>
<dbReference type="InterPro" id="IPR039809">
    <property type="entry name" value="Chemokine_b/g/d"/>
</dbReference>
<organism evidence="6 7">
    <name type="scientific">Peromyscus maniculatus bairdii</name>
    <name type="common">Prairie deer mouse</name>
    <dbReference type="NCBI Taxonomy" id="230844"/>
    <lineage>
        <taxon>Eukaryota</taxon>
        <taxon>Metazoa</taxon>
        <taxon>Chordata</taxon>
        <taxon>Craniata</taxon>
        <taxon>Vertebrata</taxon>
        <taxon>Euteleostomi</taxon>
        <taxon>Mammalia</taxon>
        <taxon>Eutheria</taxon>
        <taxon>Euarchontoglires</taxon>
        <taxon>Glires</taxon>
        <taxon>Rodentia</taxon>
        <taxon>Myomorpha</taxon>
        <taxon>Muroidea</taxon>
        <taxon>Cricetidae</taxon>
        <taxon>Neotominae</taxon>
        <taxon>Peromyscus</taxon>
    </lineage>
</organism>
<dbReference type="GO" id="GO:0006954">
    <property type="term" value="P:inflammatory response"/>
    <property type="evidence" value="ECO:0007669"/>
    <property type="project" value="TreeGrafter"/>
</dbReference>
<dbReference type="OrthoDB" id="9930747at2759"/>
<keyword evidence="1" id="KW-0202">Cytokine</keyword>
<dbReference type="SMART" id="SM00199">
    <property type="entry name" value="SCY"/>
    <property type="match status" value="1"/>
</dbReference>
<dbReference type="SUPFAM" id="SSF54117">
    <property type="entry name" value="Interleukin 8-like chemokines"/>
    <property type="match status" value="1"/>
</dbReference>
<protein>
    <recommendedName>
        <fullName evidence="5">Chemokine interleukin-8-like domain-containing protein</fullName>
    </recommendedName>
</protein>
<feature type="chain" id="PRO_5044637201" description="Chemokine interleukin-8-like domain-containing protein" evidence="4">
    <location>
        <begin position="26"/>
        <end position="147"/>
    </location>
</feature>
<dbReference type="Pfam" id="PF00048">
    <property type="entry name" value="IL8"/>
    <property type="match status" value="1"/>
</dbReference>
<gene>
    <name evidence="6" type="primary">Ccl25</name>
</gene>
<evidence type="ECO:0000256" key="4">
    <source>
        <dbReference type="SAM" id="SignalP"/>
    </source>
</evidence>
<reference evidence="6" key="3">
    <citation type="submission" date="2025-09" db="UniProtKB">
        <authorList>
            <consortium name="Ensembl"/>
        </authorList>
    </citation>
    <scope>IDENTIFICATION</scope>
</reference>
<dbReference type="RefSeq" id="XP_015863139.1">
    <property type="nucleotide sequence ID" value="XM_016007653.2"/>
</dbReference>
<dbReference type="Gene3D" id="2.40.50.40">
    <property type="match status" value="1"/>
</dbReference>
<evidence type="ECO:0000256" key="1">
    <source>
        <dbReference type="ARBA" id="ARBA00022514"/>
    </source>
</evidence>
<dbReference type="InterPro" id="IPR001811">
    <property type="entry name" value="Chemokine_IL8-like_dom"/>
</dbReference>
<dbReference type="GO" id="GO:0005615">
    <property type="term" value="C:extracellular space"/>
    <property type="evidence" value="ECO:0007669"/>
    <property type="project" value="UniProtKB-KW"/>
</dbReference>
<dbReference type="AlphaFoldDB" id="A0A6J0E4J0"/>